<accession>A0A1H6L3F4</accession>
<dbReference type="InterPro" id="IPR007801">
    <property type="entry name" value="MbnB/TglH/ChrH"/>
</dbReference>
<dbReference type="Pfam" id="PF05114">
    <property type="entry name" value="MbnB_TglH_ChrH"/>
    <property type="match status" value="1"/>
</dbReference>
<dbReference type="Gene3D" id="3.20.20.150">
    <property type="entry name" value="Divalent-metal-dependent TIM barrel enzymes"/>
    <property type="match status" value="1"/>
</dbReference>
<dbReference type="STRING" id="235205.BAZSYMB_SCAFFOLD00027_6"/>
<dbReference type="Proteomes" id="UP000198559">
    <property type="component" value="Unassembled WGS sequence"/>
</dbReference>
<proteinExistence type="predicted"/>
<organism evidence="1 2">
    <name type="scientific">Bathymodiolus azoricus thioautotrophic gill symbiont</name>
    <dbReference type="NCBI Taxonomy" id="235205"/>
    <lineage>
        <taxon>Bacteria</taxon>
        <taxon>Pseudomonadati</taxon>
        <taxon>Pseudomonadota</taxon>
        <taxon>Gammaproteobacteria</taxon>
        <taxon>sulfur-oxidizing symbionts</taxon>
    </lineage>
</organism>
<protein>
    <submittedName>
        <fullName evidence="1">Protein containing DUF692</fullName>
    </submittedName>
</protein>
<evidence type="ECO:0000313" key="2">
    <source>
        <dbReference type="Proteomes" id="UP000198559"/>
    </source>
</evidence>
<dbReference type="PANTHER" id="PTHR42194">
    <property type="entry name" value="UPF0276 PROTEIN HI_1600"/>
    <property type="match status" value="1"/>
</dbReference>
<name>A0A1H6L3F4_9GAMM</name>
<dbReference type="PANTHER" id="PTHR42194:SF1">
    <property type="entry name" value="UPF0276 PROTEIN HI_1600"/>
    <property type="match status" value="1"/>
</dbReference>
<evidence type="ECO:0000313" key="1">
    <source>
        <dbReference type="EMBL" id="SEH78884.1"/>
    </source>
</evidence>
<gene>
    <name evidence="1" type="ORF">BAZSYMB_SCAFFOLD00027_6</name>
</gene>
<dbReference type="EMBL" id="CVUD02000140">
    <property type="protein sequence ID" value="SEH78884.1"/>
    <property type="molecule type" value="Genomic_DNA"/>
</dbReference>
<reference evidence="2" key="1">
    <citation type="submission" date="2016-06" db="EMBL/GenBank/DDBJ databases">
        <authorList>
            <person name="Petersen J."/>
            <person name="Sayavedra L."/>
        </authorList>
    </citation>
    <scope>NUCLEOTIDE SEQUENCE [LARGE SCALE GENOMIC DNA]</scope>
    <source>
        <strain evidence="2">BazSymB</strain>
    </source>
</reference>
<sequence length="104" mass="11851">MLDVNNIYVSCINHHYQASDYLAVIDKEDVGEIHLAGHTEKHLPQGRILIDDHSKKVSDEVWDLYQITLKKMGNKPTLIEWDSDIPDLSVLLDEAQKARAELDA</sequence>
<dbReference type="AlphaFoldDB" id="A0A1H6L3F4"/>